<dbReference type="InterPro" id="IPR050904">
    <property type="entry name" value="Adhesion/Biosynth-related"/>
</dbReference>
<reference evidence="3 4" key="1">
    <citation type="submission" date="2020-05" db="EMBL/GenBank/DDBJ databases">
        <title>Erythrobacter mangrovi sp. nov., isolated from rhizosphere soil of mangrove plant (Kandelia candel).</title>
        <authorList>
            <person name="Ye Y.H."/>
        </authorList>
    </citation>
    <scope>NUCLEOTIDE SEQUENCE [LARGE SCALE GENOMIC DNA]</scope>
    <source>
        <strain evidence="3 4">EB310</strain>
    </source>
</reference>
<organism evidence="3 4">
    <name type="scientific">Erythrobacter mangrovi</name>
    <dbReference type="NCBI Taxonomy" id="2739433"/>
    <lineage>
        <taxon>Bacteria</taxon>
        <taxon>Pseudomonadati</taxon>
        <taxon>Pseudomonadota</taxon>
        <taxon>Alphaproteobacteria</taxon>
        <taxon>Sphingomonadales</taxon>
        <taxon>Erythrobacteraceae</taxon>
        <taxon>Erythrobacter/Porphyrobacter group</taxon>
        <taxon>Erythrobacter</taxon>
    </lineage>
</organism>
<dbReference type="Proteomes" id="UP000504693">
    <property type="component" value="Chromosome"/>
</dbReference>
<dbReference type="PANTHER" id="PTHR10900">
    <property type="entry name" value="PERIOSTIN-RELATED"/>
    <property type="match status" value="1"/>
</dbReference>
<accession>A0A7D3XH50</accession>
<feature type="signal peptide" evidence="1">
    <location>
        <begin position="1"/>
        <end position="22"/>
    </location>
</feature>
<proteinExistence type="predicted"/>
<dbReference type="PANTHER" id="PTHR10900:SF77">
    <property type="entry name" value="FI19380P1"/>
    <property type="match status" value="1"/>
</dbReference>
<feature type="chain" id="PRO_5028855389" evidence="1">
    <location>
        <begin position="23"/>
        <end position="190"/>
    </location>
</feature>
<dbReference type="AlphaFoldDB" id="A0A7D3XH50"/>
<dbReference type="KEGG" id="emv:HQR01_01560"/>
<dbReference type="RefSeq" id="WP_173212045.1">
    <property type="nucleotide sequence ID" value="NZ_CP053921.1"/>
</dbReference>
<evidence type="ECO:0000313" key="3">
    <source>
        <dbReference type="EMBL" id="QKG70159.1"/>
    </source>
</evidence>
<dbReference type="EMBL" id="CP053921">
    <property type="protein sequence ID" value="QKG70159.1"/>
    <property type="molecule type" value="Genomic_DNA"/>
</dbReference>
<evidence type="ECO:0000313" key="4">
    <source>
        <dbReference type="Proteomes" id="UP000504693"/>
    </source>
</evidence>
<dbReference type="Gene3D" id="2.30.180.10">
    <property type="entry name" value="FAS1 domain"/>
    <property type="match status" value="1"/>
</dbReference>
<dbReference type="InterPro" id="IPR000782">
    <property type="entry name" value="FAS1_domain"/>
</dbReference>
<dbReference type="SMART" id="SM00554">
    <property type="entry name" value="FAS1"/>
    <property type="match status" value="1"/>
</dbReference>
<dbReference type="Pfam" id="PF02469">
    <property type="entry name" value="Fasciclin"/>
    <property type="match status" value="1"/>
</dbReference>
<evidence type="ECO:0000256" key="1">
    <source>
        <dbReference type="SAM" id="SignalP"/>
    </source>
</evidence>
<dbReference type="SUPFAM" id="SSF82153">
    <property type="entry name" value="FAS1 domain"/>
    <property type="match status" value="1"/>
</dbReference>
<dbReference type="PROSITE" id="PS51257">
    <property type="entry name" value="PROKAR_LIPOPROTEIN"/>
    <property type="match status" value="1"/>
</dbReference>
<name>A0A7D3XH50_9SPHN</name>
<feature type="domain" description="FAS1" evidence="2">
    <location>
        <begin position="41"/>
        <end position="184"/>
    </location>
</feature>
<evidence type="ECO:0000259" key="2">
    <source>
        <dbReference type="PROSITE" id="PS50213"/>
    </source>
</evidence>
<dbReference type="InterPro" id="IPR036378">
    <property type="entry name" value="FAS1_dom_sf"/>
</dbReference>
<protein>
    <submittedName>
        <fullName evidence="3">Fasciclin domain-containing protein</fullName>
    </submittedName>
</protein>
<sequence length="190" mass="19351">MSPFIKCALGAATLAVLPLVSACGETSQENSPVQATKEEKSSTLAGALNSEGNMSKLQGVLADSELTGIFDGPGSYTLLAPSDDAFAALGEQGEALLDKEQRPLLVGLLRDHMLPGHVTPELIAEAIKSKGGPVTMTTLGDGTVTFAQDGDRISVSLDDGTSANFTGTPIATSNGVVIPLDAVLVPEAEG</sequence>
<gene>
    <name evidence="3" type="ORF">HQR01_01560</name>
</gene>
<keyword evidence="4" id="KW-1185">Reference proteome</keyword>
<dbReference type="PROSITE" id="PS50213">
    <property type="entry name" value="FAS1"/>
    <property type="match status" value="1"/>
</dbReference>
<keyword evidence="1" id="KW-0732">Signal</keyword>